<feature type="domain" description="Nephrocystin 3-like N-terminal" evidence="3">
    <location>
        <begin position="411"/>
        <end position="602"/>
    </location>
</feature>
<dbReference type="Proteomes" id="UP000193689">
    <property type="component" value="Unassembled WGS sequence"/>
</dbReference>
<keyword evidence="1" id="KW-0677">Repeat</keyword>
<evidence type="ECO:0000313" key="5">
    <source>
        <dbReference type="Proteomes" id="UP000193689"/>
    </source>
</evidence>
<evidence type="ECO:0000256" key="1">
    <source>
        <dbReference type="ARBA" id="ARBA00022737"/>
    </source>
</evidence>
<dbReference type="EMBL" id="MCFJ01000002">
    <property type="protein sequence ID" value="ORY70362.1"/>
    <property type="molecule type" value="Genomic_DNA"/>
</dbReference>
<gene>
    <name evidence="4" type="ORF">BCR38DRAFT_481495</name>
</gene>
<comment type="caution">
    <text evidence="4">The sequence shown here is derived from an EMBL/GenBank/DDBJ whole genome shotgun (WGS) entry which is preliminary data.</text>
</comment>
<proteinExistence type="predicted"/>
<dbReference type="OrthoDB" id="5419927at2759"/>
<dbReference type="InParanoid" id="A0A1Y2EFL1"/>
<evidence type="ECO:0000313" key="4">
    <source>
        <dbReference type="EMBL" id="ORY70362.1"/>
    </source>
</evidence>
<feature type="compositionally biased region" description="Basic and acidic residues" evidence="2">
    <location>
        <begin position="659"/>
        <end position="668"/>
    </location>
</feature>
<sequence length="697" mass="78302">METQHALPSSLRAQMSDRNELAMFNDWCQEESSVVHPAFAGGNNYYDSQKAEMVPREAYHDLKELIVKHLENNPIPGLNPEKCTMDDVYEQARIAEDEYNSRDASSRFRSWTRNKAPSLASNLGVFTEMFPDEYGLSVVAGSLSVIFNAVTKIADNREKIFHFFQEIPDILRDAKVQHNSFPKDPTLTRLLKALHQAVLLALTGLLDILQPRKHRGVFKTLNISKEGSRKLDSFFQVETTADQIDKITQSVRDSNNRLNSYVSSLSFSTMGTLKKSSSENLLQTRAVRQTQHTMMSRMSDGFSDVRQDARDGFASLQEQQEKHAERMEATLERAAQTFLYRLVHEGFRNYNLAGLESPYLMATNYALPAPSMPLEELFDILHIDLGVVGDQLMEVVNKSNAFEPNAMRQASWLLRHKNFKYWLASPQSGTLLVDGFCGDQRIGRHAPISSVSGTLAVGLPKIRSGERSSCYVLCYFCGLNSYPDNESSGPTQIVRSLLAQLIASLRGGAKNLDLSFIAADADLHQDLMHHNISGLLHIFRGIVSQLPYSTVLYCIIDDLSSFETDDRNWRNDLRYLVNQLRSLIDDLMRQPGKPAFKLLMTSSHKSMDIYELIPEEEQISLRAGHLSPSPLTQLAVLDGLDAVAQMPAIETPRRSPLIVHRDSSKDQEAIPFSPPGYNDGSHADWNIDKATSPTQNA</sequence>
<dbReference type="AlphaFoldDB" id="A0A1Y2EFL1"/>
<evidence type="ECO:0000256" key="2">
    <source>
        <dbReference type="SAM" id="MobiDB-lite"/>
    </source>
</evidence>
<dbReference type="InterPro" id="IPR056884">
    <property type="entry name" value="NPHP3-like_N"/>
</dbReference>
<feature type="region of interest" description="Disordered" evidence="2">
    <location>
        <begin position="654"/>
        <end position="697"/>
    </location>
</feature>
<dbReference type="Pfam" id="PF24883">
    <property type="entry name" value="NPHP3_N"/>
    <property type="match status" value="1"/>
</dbReference>
<dbReference type="PANTHER" id="PTHR40619">
    <property type="entry name" value="FUNGAL STAND N-TERMINAL GOODBYE DOMAIN-CONTAINING PROTEIN"/>
    <property type="match status" value="1"/>
</dbReference>
<organism evidence="4 5">
    <name type="scientific">Pseudomassariella vexata</name>
    <dbReference type="NCBI Taxonomy" id="1141098"/>
    <lineage>
        <taxon>Eukaryota</taxon>
        <taxon>Fungi</taxon>
        <taxon>Dikarya</taxon>
        <taxon>Ascomycota</taxon>
        <taxon>Pezizomycotina</taxon>
        <taxon>Sordariomycetes</taxon>
        <taxon>Xylariomycetidae</taxon>
        <taxon>Amphisphaeriales</taxon>
        <taxon>Pseudomassariaceae</taxon>
        <taxon>Pseudomassariella</taxon>
    </lineage>
</organism>
<evidence type="ECO:0000259" key="3">
    <source>
        <dbReference type="Pfam" id="PF24883"/>
    </source>
</evidence>
<keyword evidence="5" id="KW-1185">Reference proteome</keyword>
<name>A0A1Y2EFL1_9PEZI</name>
<accession>A0A1Y2EFL1</accession>
<protein>
    <recommendedName>
        <fullName evidence="3">Nephrocystin 3-like N-terminal domain-containing protein</fullName>
    </recommendedName>
</protein>
<dbReference type="GeneID" id="63779596"/>
<reference evidence="4 5" key="1">
    <citation type="submission" date="2016-07" db="EMBL/GenBank/DDBJ databases">
        <title>Pervasive Adenine N6-methylation of Active Genes in Fungi.</title>
        <authorList>
            <consortium name="DOE Joint Genome Institute"/>
            <person name="Mondo S.J."/>
            <person name="Dannebaum R.O."/>
            <person name="Kuo R.C."/>
            <person name="Labutti K."/>
            <person name="Haridas S."/>
            <person name="Kuo A."/>
            <person name="Salamov A."/>
            <person name="Ahrendt S.R."/>
            <person name="Lipzen A."/>
            <person name="Sullivan W."/>
            <person name="Andreopoulos W.B."/>
            <person name="Clum A."/>
            <person name="Lindquist E."/>
            <person name="Daum C."/>
            <person name="Ramamoorthy G.K."/>
            <person name="Gryganskyi A."/>
            <person name="Culley D."/>
            <person name="Magnuson J.K."/>
            <person name="James T.Y."/>
            <person name="O'Malley M.A."/>
            <person name="Stajich J.E."/>
            <person name="Spatafora J.W."/>
            <person name="Visel A."/>
            <person name="Grigoriev I.V."/>
        </authorList>
    </citation>
    <scope>NUCLEOTIDE SEQUENCE [LARGE SCALE GENOMIC DNA]</scope>
    <source>
        <strain evidence="4 5">CBS 129021</strain>
    </source>
</reference>
<dbReference type="STRING" id="1141098.A0A1Y2EFL1"/>
<dbReference type="RefSeq" id="XP_040720312.1">
    <property type="nucleotide sequence ID" value="XM_040863384.1"/>
</dbReference>
<dbReference type="PANTHER" id="PTHR40619:SF3">
    <property type="entry name" value="FUNGAL STAND N-TERMINAL GOODBYE DOMAIN-CONTAINING PROTEIN"/>
    <property type="match status" value="1"/>
</dbReference>